<sequence length="304" mass="34492">MKYELVFIPFPVSGHLRSAVEMAKLLVDQANHLSISVIILPFLSGRDDVGASDLSDASNERLRYELISDEDQQNAEPAGLDMHINNQVPKVRRAVAKLVEHKSTRLAGFVLDMFCTSMIDVANEFGVPSYMFYTSSAGALRLRLYFQQLDDENEFNFSESDLDDSEAELVIPGLTCPYPVKCLPRNLSSKEWFLIFVNQSRRFREMNGILINTVAELEPYPLESLSTGFHPVYLVEPLLHLENQVDDSKEEKQTEILSWLDEQPAKSVVFLCFGSLGSFSEGQAREFAVALEQSRHRFLWSLRS</sequence>
<dbReference type="CDD" id="cd03784">
    <property type="entry name" value="GT1_Gtf-like"/>
    <property type="match status" value="1"/>
</dbReference>
<evidence type="ECO:0000256" key="2">
    <source>
        <dbReference type="ARBA" id="ARBA00022676"/>
    </source>
</evidence>
<dbReference type="GO" id="GO:0035251">
    <property type="term" value="F:UDP-glucosyltransferase activity"/>
    <property type="evidence" value="ECO:0007669"/>
    <property type="project" value="InterPro"/>
</dbReference>
<dbReference type="PANTHER" id="PTHR48048:SF45">
    <property type="entry name" value="GLYCOSYLTRANSFERASE"/>
    <property type="match status" value="1"/>
</dbReference>
<dbReference type="SUPFAM" id="SSF53756">
    <property type="entry name" value="UDP-Glycosyltransferase/glycogen phosphorylase"/>
    <property type="match status" value="1"/>
</dbReference>
<reference evidence="4 5" key="1">
    <citation type="submission" date="2022-03" db="EMBL/GenBank/DDBJ databases">
        <authorList>
            <person name="Nunn A."/>
            <person name="Chopra R."/>
            <person name="Nunn A."/>
            <person name="Contreras Garrido A."/>
        </authorList>
    </citation>
    <scope>NUCLEOTIDE SEQUENCE [LARGE SCALE GENOMIC DNA]</scope>
</reference>
<proteinExistence type="inferred from homology"/>
<dbReference type="InterPro" id="IPR002213">
    <property type="entry name" value="UDP_glucos_trans"/>
</dbReference>
<dbReference type="AlphaFoldDB" id="A0AAU9RXA1"/>
<accession>A0AAU9RXA1</accession>
<evidence type="ECO:0000313" key="4">
    <source>
        <dbReference type="EMBL" id="CAH2053079.1"/>
    </source>
</evidence>
<dbReference type="InterPro" id="IPR050481">
    <property type="entry name" value="UDP-glycosyltransf_plant"/>
</dbReference>
<evidence type="ECO:0000256" key="3">
    <source>
        <dbReference type="ARBA" id="ARBA00022679"/>
    </source>
</evidence>
<comment type="similarity">
    <text evidence="1">Belongs to the UDP-glycosyltransferase family.</text>
</comment>
<dbReference type="EMBL" id="OU466859">
    <property type="protein sequence ID" value="CAH2053079.1"/>
    <property type="molecule type" value="Genomic_DNA"/>
</dbReference>
<organism evidence="4 5">
    <name type="scientific">Thlaspi arvense</name>
    <name type="common">Field penny-cress</name>
    <dbReference type="NCBI Taxonomy" id="13288"/>
    <lineage>
        <taxon>Eukaryota</taxon>
        <taxon>Viridiplantae</taxon>
        <taxon>Streptophyta</taxon>
        <taxon>Embryophyta</taxon>
        <taxon>Tracheophyta</taxon>
        <taxon>Spermatophyta</taxon>
        <taxon>Magnoliopsida</taxon>
        <taxon>eudicotyledons</taxon>
        <taxon>Gunneridae</taxon>
        <taxon>Pentapetalae</taxon>
        <taxon>rosids</taxon>
        <taxon>malvids</taxon>
        <taxon>Brassicales</taxon>
        <taxon>Brassicaceae</taxon>
        <taxon>Thlaspideae</taxon>
        <taxon>Thlaspi</taxon>
    </lineage>
</organism>
<name>A0AAU9RXA1_THLAR</name>
<evidence type="ECO:0000256" key="1">
    <source>
        <dbReference type="ARBA" id="ARBA00009995"/>
    </source>
</evidence>
<keyword evidence="3" id="KW-0808">Transferase</keyword>
<dbReference type="Proteomes" id="UP000836841">
    <property type="component" value="Chromosome 3"/>
</dbReference>
<evidence type="ECO:0000313" key="5">
    <source>
        <dbReference type="Proteomes" id="UP000836841"/>
    </source>
</evidence>
<keyword evidence="2" id="KW-0328">Glycosyltransferase</keyword>
<protein>
    <submittedName>
        <fullName evidence="4">Uncharacterized protein</fullName>
    </submittedName>
</protein>
<gene>
    <name evidence="4" type="ORF">TAV2_LOCUS9718</name>
</gene>
<dbReference type="Gene3D" id="3.40.50.2000">
    <property type="entry name" value="Glycogen Phosphorylase B"/>
    <property type="match status" value="2"/>
</dbReference>
<keyword evidence="5" id="KW-1185">Reference proteome</keyword>
<dbReference type="PANTHER" id="PTHR48048">
    <property type="entry name" value="GLYCOSYLTRANSFERASE"/>
    <property type="match status" value="1"/>
</dbReference>